<dbReference type="GO" id="GO:0005886">
    <property type="term" value="C:plasma membrane"/>
    <property type="evidence" value="ECO:0007669"/>
    <property type="project" value="UniProtKB-SubCell"/>
</dbReference>
<dbReference type="CDD" id="cd13124">
    <property type="entry name" value="MATE_SpoVB_like"/>
    <property type="match status" value="1"/>
</dbReference>
<protein>
    <submittedName>
        <fullName evidence="7">Oligosaccharide flippase family protein</fullName>
    </submittedName>
</protein>
<keyword evidence="3 6" id="KW-0812">Transmembrane</keyword>
<dbReference type="PIRSF" id="PIRSF038958">
    <property type="entry name" value="PG_synth_SpoVB"/>
    <property type="match status" value="1"/>
</dbReference>
<dbReference type="Proteomes" id="UP001171751">
    <property type="component" value="Unassembled WGS sequence"/>
</dbReference>
<dbReference type="InterPro" id="IPR050833">
    <property type="entry name" value="Poly_Biosynth_Transport"/>
</dbReference>
<dbReference type="InterPro" id="IPR024923">
    <property type="entry name" value="PG_synth_SpoVB"/>
</dbReference>
<dbReference type="PANTHER" id="PTHR30250">
    <property type="entry name" value="PST FAMILY PREDICTED COLANIC ACID TRANSPORTER"/>
    <property type="match status" value="1"/>
</dbReference>
<keyword evidence="5 6" id="KW-0472">Membrane</keyword>
<evidence type="ECO:0000313" key="7">
    <source>
        <dbReference type="EMBL" id="MDO5457738.1"/>
    </source>
</evidence>
<feature type="transmembrane region" description="Helical" evidence="6">
    <location>
        <begin position="66"/>
        <end position="84"/>
    </location>
</feature>
<keyword evidence="8" id="KW-1185">Reference proteome</keyword>
<feature type="transmembrane region" description="Helical" evidence="6">
    <location>
        <begin position="257"/>
        <end position="277"/>
    </location>
</feature>
<keyword evidence="4 6" id="KW-1133">Transmembrane helix</keyword>
<proteinExistence type="predicted"/>
<sequence length="552" mass="60261">MKKQTYSNRQEKSSQRTLVEGSTWMSLGSVVSKLLGALYIIPWMAWMGNQETANAANALFHIGYDPYGLFLALATAGIPSAISQQISYYNAIKEYEISKSIYKRAIQLMAVTGIIAGGLMFIFAPNLSAQSPNASISQGVVVIRSLVPALFVIPMMSVTRGFLQGHNTMAPSAVSQIIEQFTRIIFMLGSVYIIRQVMGGSVLTAVSLSTFAAFVGALFSFLYLLVQLRKKDTALNRSPEESMGRISISTNQLIKDIIQTAMPFIIISVGISLAQLMDQFTYAPIMENSSGLSAMDIQITYGVSHANANKLIMILISFGASIATASIPLLSQLTAEKDYGSLKKQISNIIQLLMLIILPAVGGMAVLAGPLYTLFYNYSEFGTTVTQVSTLVALVWALFTVLSNVLKAINVVRPILVTLLAGLLLKLALQYPFVSQFGVYGMLITTIISFALIALIYLILIQKHTHLDLNLLVKRTLLIILATAVMCLVVGLSAWGLGQVFPVERKMNAFIVLIISITTGVVTYAYLVLKMRLAEKIISAEFSSIRQKLRIK</sequence>
<evidence type="ECO:0000256" key="6">
    <source>
        <dbReference type="SAM" id="Phobius"/>
    </source>
</evidence>
<feature type="transmembrane region" description="Helical" evidence="6">
    <location>
        <begin position="509"/>
        <end position="529"/>
    </location>
</feature>
<feature type="transmembrane region" description="Helical" evidence="6">
    <location>
        <begin position="136"/>
        <end position="156"/>
    </location>
</feature>
<dbReference type="AlphaFoldDB" id="A0AA43UD43"/>
<keyword evidence="2" id="KW-1003">Cell membrane</keyword>
<organism evidence="7 8">
    <name type="scientific">Atopococcus tabaci</name>
    <dbReference type="NCBI Taxonomy" id="269774"/>
    <lineage>
        <taxon>Bacteria</taxon>
        <taxon>Bacillati</taxon>
        <taxon>Bacillota</taxon>
        <taxon>Bacilli</taxon>
        <taxon>Lactobacillales</taxon>
        <taxon>Carnobacteriaceae</taxon>
        <taxon>Atopococcus</taxon>
    </lineage>
</organism>
<feature type="transmembrane region" description="Helical" evidence="6">
    <location>
        <begin position="311"/>
        <end position="331"/>
    </location>
</feature>
<dbReference type="Pfam" id="PF01943">
    <property type="entry name" value="Polysacc_synt"/>
    <property type="match status" value="1"/>
</dbReference>
<dbReference type="InterPro" id="IPR002797">
    <property type="entry name" value="Polysacc_synth"/>
</dbReference>
<name>A0AA43UD43_9LACT</name>
<feature type="transmembrane region" description="Helical" evidence="6">
    <location>
        <begin position="472"/>
        <end position="497"/>
    </location>
</feature>
<feature type="transmembrane region" description="Helical" evidence="6">
    <location>
        <begin position="439"/>
        <end position="460"/>
    </location>
</feature>
<dbReference type="EMBL" id="JAUNQW010000023">
    <property type="protein sequence ID" value="MDO5457738.1"/>
    <property type="molecule type" value="Genomic_DNA"/>
</dbReference>
<evidence type="ECO:0000256" key="2">
    <source>
        <dbReference type="ARBA" id="ARBA00022475"/>
    </source>
</evidence>
<comment type="subcellular location">
    <subcellularLocation>
        <location evidence="1">Cell membrane</location>
        <topology evidence="1">Multi-pass membrane protein</topology>
    </subcellularLocation>
</comment>
<gene>
    <name evidence="7" type="ORF">Q4F26_05255</name>
</gene>
<accession>A0AA43UD43</accession>
<reference evidence="7" key="1">
    <citation type="submission" date="2023-07" db="EMBL/GenBank/DDBJ databases">
        <title>Between Cages and Wild: Unraveling the Impact of Captivity on Animal Microbiomes and Antimicrobial Resistance.</title>
        <authorList>
            <person name="Schmartz G.P."/>
            <person name="Rehner J."/>
            <person name="Schuff M.J."/>
            <person name="Becker S.L."/>
            <person name="Kravczyk M."/>
            <person name="Gurevich A."/>
            <person name="Francke R."/>
            <person name="Mueller R."/>
            <person name="Keller V."/>
            <person name="Keller A."/>
        </authorList>
    </citation>
    <scope>NUCLEOTIDE SEQUENCE</scope>
    <source>
        <strain evidence="7">S39M_St_73</strain>
    </source>
</reference>
<feature type="transmembrane region" description="Helical" evidence="6">
    <location>
        <begin position="21"/>
        <end position="46"/>
    </location>
</feature>
<evidence type="ECO:0000256" key="5">
    <source>
        <dbReference type="ARBA" id="ARBA00023136"/>
    </source>
</evidence>
<evidence type="ECO:0000313" key="8">
    <source>
        <dbReference type="Proteomes" id="UP001171751"/>
    </source>
</evidence>
<feature type="transmembrane region" description="Helical" evidence="6">
    <location>
        <begin position="381"/>
        <end position="402"/>
    </location>
</feature>
<feature type="transmembrane region" description="Helical" evidence="6">
    <location>
        <begin position="206"/>
        <end position="226"/>
    </location>
</feature>
<evidence type="ECO:0000256" key="1">
    <source>
        <dbReference type="ARBA" id="ARBA00004651"/>
    </source>
</evidence>
<dbReference type="PANTHER" id="PTHR30250:SF21">
    <property type="entry name" value="LIPID II FLIPPASE MURJ"/>
    <property type="match status" value="1"/>
</dbReference>
<feature type="transmembrane region" description="Helical" evidence="6">
    <location>
        <begin position="414"/>
        <end position="433"/>
    </location>
</feature>
<feature type="transmembrane region" description="Helical" evidence="6">
    <location>
        <begin position="352"/>
        <end position="375"/>
    </location>
</feature>
<feature type="transmembrane region" description="Helical" evidence="6">
    <location>
        <begin position="105"/>
        <end position="124"/>
    </location>
</feature>
<evidence type="ECO:0000256" key="3">
    <source>
        <dbReference type="ARBA" id="ARBA00022692"/>
    </source>
</evidence>
<comment type="caution">
    <text evidence="7">The sequence shown here is derived from an EMBL/GenBank/DDBJ whole genome shotgun (WGS) entry which is preliminary data.</text>
</comment>
<evidence type="ECO:0000256" key="4">
    <source>
        <dbReference type="ARBA" id="ARBA00022989"/>
    </source>
</evidence>